<dbReference type="FunFam" id="1.10.510.10:FF:000108">
    <property type="entry name" value="L-type lectin-domain containing receptor kinase S.4"/>
    <property type="match status" value="1"/>
</dbReference>
<evidence type="ECO:0000256" key="8">
    <source>
        <dbReference type="ARBA" id="ARBA00022679"/>
    </source>
</evidence>
<comment type="similarity">
    <text evidence="3">In the N-terminal section; belongs to the leguminous lectin family.</text>
</comment>
<keyword evidence="8" id="KW-0808">Transferase</keyword>
<reference evidence="25 26" key="1">
    <citation type="journal article" date="2014" name="PLoS ONE">
        <title>Global Analysis of Gene Expression Profiles in Physic Nut (Jatropha curcas L.) Seedlings Exposed to Salt Stress.</title>
        <authorList>
            <person name="Zhang L."/>
            <person name="Zhang C."/>
            <person name="Wu P."/>
            <person name="Chen Y."/>
            <person name="Li M."/>
            <person name="Jiang H."/>
            <person name="Wu G."/>
        </authorList>
    </citation>
    <scope>NUCLEOTIDE SEQUENCE [LARGE SCALE GENOMIC DNA]</scope>
    <source>
        <strain evidence="26">cv. GZQX0401</strain>
        <tissue evidence="25">Young leaves</tissue>
    </source>
</reference>
<dbReference type="Gene3D" id="3.30.200.20">
    <property type="entry name" value="Phosphorylase Kinase, domain 1"/>
    <property type="match status" value="1"/>
</dbReference>
<dbReference type="OrthoDB" id="543442at2759"/>
<keyword evidence="14 21" id="KW-0067">ATP-binding</keyword>
<evidence type="ECO:0000256" key="6">
    <source>
        <dbReference type="ARBA" id="ARBA00022475"/>
    </source>
</evidence>
<evidence type="ECO:0000256" key="22">
    <source>
        <dbReference type="SAM" id="Phobius"/>
    </source>
</evidence>
<dbReference type="InterPro" id="IPR050528">
    <property type="entry name" value="L-type_Lectin-RKs"/>
</dbReference>
<dbReference type="FunFam" id="3.30.200.20:FF:000112">
    <property type="entry name" value="Lectin-domain containing receptor kinase A4.3"/>
    <property type="match status" value="1"/>
</dbReference>
<keyword evidence="16 22" id="KW-0472">Membrane</keyword>
<comment type="subcellular location">
    <subcellularLocation>
        <location evidence="1">Cell membrane</location>
        <topology evidence="1">Single-pass type I membrane protein</topology>
    </subcellularLocation>
</comment>
<dbReference type="Proteomes" id="UP000027138">
    <property type="component" value="Unassembled WGS sequence"/>
</dbReference>
<dbReference type="CDD" id="cd06899">
    <property type="entry name" value="lectin_legume_LecRK_Arcelin_ConA"/>
    <property type="match status" value="1"/>
</dbReference>
<evidence type="ECO:0000256" key="2">
    <source>
        <dbReference type="ARBA" id="ARBA00007606"/>
    </source>
</evidence>
<keyword evidence="9 22" id="KW-0812">Transmembrane</keyword>
<evidence type="ECO:0000256" key="1">
    <source>
        <dbReference type="ARBA" id="ARBA00004251"/>
    </source>
</evidence>
<evidence type="ECO:0000256" key="12">
    <source>
        <dbReference type="ARBA" id="ARBA00022741"/>
    </source>
</evidence>
<keyword evidence="17" id="KW-0675">Receptor</keyword>
<dbReference type="Gene3D" id="2.60.120.200">
    <property type="match status" value="1"/>
</dbReference>
<keyword evidence="11" id="KW-0430">Lectin</keyword>
<protein>
    <recommendedName>
        <fullName evidence="5">non-specific serine/threonine protein kinase</fullName>
        <ecNumber evidence="5">2.7.11.1</ecNumber>
    </recommendedName>
</protein>
<keyword evidence="7" id="KW-0723">Serine/threonine-protein kinase</keyword>
<dbReference type="PANTHER" id="PTHR27007">
    <property type="match status" value="1"/>
</dbReference>
<evidence type="ECO:0000256" key="15">
    <source>
        <dbReference type="ARBA" id="ARBA00022989"/>
    </source>
</evidence>
<keyword evidence="15 22" id="KW-1133">Transmembrane helix</keyword>
<dbReference type="InterPro" id="IPR001220">
    <property type="entry name" value="Legume_lectin_dom"/>
</dbReference>
<evidence type="ECO:0000256" key="4">
    <source>
        <dbReference type="ARBA" id="ARBA00010217"/>
    </source>
</evidence>
<dbReference type="EC" id="2.7.11.1" evidence="5"/>
<dbReference type="InterPro" id="IPR000719">
    <property type="entry name" value="Prot_kinase_dom"/>
</dbReference>
<proteinExistence type="inferred from homology"/>
<name>A0A067LDU6_JATCU</name>
<evidence type="ECO:0000256" key="11">
    <source>
        <dbReference type="ARBA" id="ARBA00022734"/>
    </source>
</evidence>
<evidence type="ECO:0000256" key="18">
    <source>
        <dbReference type="ARBA" id="ARBA00023180"/>
    </source>
</evidence>
<evidence type="ECO:0000256" key="13">
    <source>
        <dbReference type="ARBA" id="ARBA00022777"/>
    </source>
</evidence>
<comment type="catalytic activity">
    <reaction evidence="20">
        <text>L-seryl-[protein] + ATP = O-phospho-L-seryl-[protein] + ADP + H(+)</text>
        <dbReference type="Rhea" id="RHEA:17989"/>
        <dbReference type="Rhea" id="RHEA-COMP:9863"/>
        <dbReference type="Rhea" id="RHEA-COMP:11604"/>
        <dbReference type="ChEBI" id="CHEBI:15378"/>
        <dbReference type="ChEBI" id="CHEBI:29999"/>
        <dbReference type="ChEBI" id="CHEBI:30616"/>
        <dbReference type="ChEBI" id="CHEBI:83421"/>
        <dbReference type="ChEBI" id="CHEBI:456216"/>
        <dbReference type="EC" id="2.7.11.1"/>
    </reaction>
</comment>
<evidence type="ECO:0000256" key="21">
    <source>
        <dbReference type="PROSITE-ProRule" id="PRU10141"/>
    </source>
</evidence>
<dbReference type="InterPro" id="IPR017441">
    <property type="entry name" value="Protein_kinase_ATP_BS"/>
</dbReference>
<evidence type="ECO:0000256" key="14">
    <source>
        <dbReference type="ARBA" id="ARBA00022840"/>
    </source>
</evidence>
<dbReference type="Gene3D" id="1.10.510.10">
    <property type="entry name" value="Transferase(Phosphotransferase) domain 1"/>
    <property type="match status" value="1"/>
</dbReference>
<dbReference type="SUPFAM" id="SSF56112">
    <property type="entry name" value="Protein kinase-like (PK-like)"/>
    <property type="match status" value="1"/>
</dbReference>
<dbReference type="AlphaFoldDB" id="A0A067LDU6"/>
<dbReference type="InterPro" id="IPR011009">
    <property type="entry name" value="Kinase-like_dom_sf"/>
</dbReference>
<dbReference type="GO" id="GO:0004674">
    <property type="term" value="F:protein serine/threonine kinase activity"/>
    <property type="evidence" value="ECO:0007669"/>
    <property type="project" value="UniProtKB-KW"/>
</dbReference>
<organism evidence="25 26">
    <name type="scientific">Jatropha curcas</name>
    <name type="common">Barbados nut</name>
    <dbReference type="NCBI Taxonomy" id="180498"/>
    <lineage>
        <taxon>Eukaryota</taxon>
        <taxon>Viridiplantae</taxon>
        <taxon>Streptophyta</taxon>
        <taxon>Embryophyta</taxon>
        <taxon>Tracheophyta</taxon>
        <taxon>Spermatophyta</taxon>
        <taxon>Magnoliopsida</taxon>
        <taxon>eudicotyledons</taxon>
        <taxon>Gunneridae</taxon>
        <taxon>Pentapetalae</taxon>
        <taxon>rosids</taxon>
        <taxon>fabids</taxon>
        <taxon>Malpighiales</taxon>
        <taxon>Euphorbiaceae</taxon>
        <taxon>Crotonoideae</taxon>
        <taxon>Jatropheae</taxon>
        <taxon>Jatropha</taxon>
    </lineage>
</organism>
<dbReference type="Pfam" id="PF00069">
    <property type="entry name" value="Pkinase"/>
    <property type="match status" value="1"/>
</dbReference>
<sequence length="674" mass="74985">MISAVKLQNILFCLSVTLKFLALAQPENQFIYHGFNGANLNLNGAAKVHSNGLLELTNISYQQIGRAFFPIPFNFSKSFSNSSQSSFSFSTNFAFAIVPERPDLGGHGIAFTISPSVQFTGALATQYFGLFNSTSNGLSSNHVFAVELDTLLTTEFGEKDDNHVGIDVNGLTSDASALVAYYSEEERQNKNLKLISGNEMQVWIDYDDVEKLINVTLAPIAIKKPEKPLLSRKLDLSLIFLDSMYIGFSSSTGAVASHHYILGWSFNKNGQAQNLDISKLPPLPSQRNSTKTRNLRIIIASVTAIILLMLITGAVYIVRRKKYEELREDWEKEYGPQRFSYEELYKATKGFKDKELLGFGGFGRVYRGVLPSSNTQVAVKKVSHGSQQGMKEFVAEIVSMGRLRHRNLVQLLGYCRRKGELLLVYDYMPNGSLDKFLFRRNTPTLNWVQRYQILKGVASALVYLHEEWEQVVIHRDVKASNALLDADLNRRLGDFGLAKLYDRGSTPQTTCIVGTVGYLAPEVTRTGKATTSSDVCAFGTFMLEVACGRKPVEAERQGEEIILVDWVLDCYRRGVILETSDPKLQGNYIVEEMELVLKLGLLCVQPIPAARPIMRQVIQYLDGDAILPQAPMDGFAIGLITVSQEAARDCSLSFPESNDYSGLSSTDSILCYGR</sequence>
<evidence type="ECO:0000313" key="25">
    <source>
        <dbReference type="EMBL" id="KDP42214.1"/>
    </source>
</evidence>
<dbReference type="SUPFAM" id="SSF49899">
    <property type="entry name" value="Concanavalin A-like lectins/glucanases"/>
    <property type="match status" value="1"/>
</dbReference>
<comment type="similarity">
    <text evidence="2">Belongs to the leguminous lectin family.</text>
</comment>
<evidence type="ECO:0000256" key="10">
    <source>
        <dbReference type="ARBA" id="ARBA00022729"/>
    </source>
</evidence>
<comment type="catalytic activity">
    <reaction evidence="19">
        <text>L-threonyl-[protein] + ATP = O-phospho-L-threonyl-[protein] + ADP + H(+)</text>
        <dbReference type="Rhea" id="RHEA:46608"/>
        <dbReference type="Rhea" id="RHEA-COMP:11060"/>
        <dbReference type="Rhea" id="RHEA-COMP:11605"/>
        <dbReference type="ChEBI" id="CHEBI:15378"/>
        <dbReference type="ChEBI" id="CHEBI:30013"/>
        <dbReference type="ChEBI" id="CHEBI:30616"/>
        <dbReference type="ChEBI" id="CHEBI:61977"/>
        <dbReference type="ChEBI" id="CHEBI:456216"/>
        <dbReference type="EC" id="2.7.11.1"/>
    </reaction>
</comment>
<dbReference type="SMART" id="SM00220">
    <property type="entry name" value="S_TKc"/>
    <property type="match status" value="1"/>
</dbReference>
<feature type="binding site" evidence="21">
    <location>
        <position position="381"/>
    </location>
    <ligand>
        <name>ATP</name>
        <dbReference type="ChEBI" id="CHEBI:30616"/>
    </ligand>
</feature>
<feature type="signal peptide" evidence="23">
    <location>
        <begin position="1"/>
        <end position="24"/>
    </location>
</feature>
<gene>
    <name evidence="25" type="ORF">JCGZ_02944</name>
</gene>
<feature type="transmembrane region" description="Helical" evidence="22">
    <location>
        <begin position="297"/>
        <end position="318"/>
    </location>
</feature>
<keyword evidence="12 21" id="KW-0547">Nucleotide-binding</keyword>
<dbReference type="GO" id="GO:0030246">
    <property type="term" value="F:carbohydrate binding"/>
    <property type="evidence" value="ECO:0007669"/>
    <property type="project" value="UniProtKB-KW"/>
</dbReference>
<evidence type="ECO:0000256" key="19">
    <source>
        <dbReference type="ARBA" id="ARBA00047899"/>
    </source>
</evidence>
<dbReference type="Pfam" id="PF00139">
    <property type="entry name" value="Lectin_legB"/>
    <property type="match status" value="1"/>
</dbReference>
<evidence type="ECO:0000313" key="26">
    <source>
        <dbReference type="Proteomes" id="UP000027138"/>
    </source>
</evidence>
<dbReference type="PROSITE" id="PS50011">
    <property type="entry name" value="PROTEIN_KINASE_DOM"/>
    <property type="match status" value="1"/>
</dbReference>
<keyword evidence="13" id="KW-0418">Kinase</keyword>
<keyword evidence="18" id="KW-0325">Glycoprotein</keyword>
<evidence type="ECO:0000256" key="5">
    <source>
        <dbReference type="ARBA" id="ARBA00012513"/>
    </source>
</evidence>
<dbReference type="GO" id="GO:0005524">
    <property type="term" value="F:ATP binding"/>
    <property type="evidence" value="ECO:0007669"/>
    <property type="project" value="UniProtKB-UniRule"/>
</dbReference>
<dbReference type="FunFam" id="2.60.120.200:FF:000096">
    <property type="entry name" value="L-type lectin-domain containing receptor kinase V.9"/>
    <property type="match status" value="1"/>
</dbReference>
<evidence type="ECO:0000256" key="3">
    <source>
        <dbReference type="ARBA" id="ARBA00008536"/>
    </source>
</evidence>
<feature type="domain" description="Protein kinase" evidence="24">
    <location>
        <begin position="351"/>
        <end position="627"/>
    </location>
</feature>
<keyword evidence="6" id="KW-1003">Cell membrane</keyword>
<dbReference type="GO" id="GO:0005886">
    <property type="term" value="C:plasma membrane"/>
    <property type="evidence" value="ECO:0007669"/>
    <property type="project" value="UniProtKB-SubCell"/>
</dbReference>
<keyword evidence="10 23" id="KW-0732">Signal</keyword>
<evidence type="ECO:0000256" key="16">
    <source>
        <dbReference type="ARBA" id="ARBA00023136"/>
    </source>
</evidence>
<dbReference type="EMBL" id="KK914309">
    <property type="protein sequence ID" value="KDP42214.1"/>
    <property type="molecule type" value="Genomic_DNA"/>
</dbReference>
<comment type="similarity">
    <text evidence="4">In the C-terminal section; belongs to the protein kinase superfamily. Ser/Thr protein kinase family.</text>
</comment>
<evidence type="ECO:0000256" key="20">
    <source>
        <dbReference type="ARBA" id="ARBA00048679"/>
    </source>
</evidence>
<feature type="chain" id="PRO_5001640427" description="non-specific serine/threonine protein kinase" evidence="23">
    <location>
        <begin position="25"/>
        <end position="674"/>
    </location>
</feature>
<keyword evidence="26" id="KW-1185">Reference proteome</keyword>
<dbReference type="InterPro" id="IPR013320">
    <property type="entry name" value="ConA-like_dom_sf"/>
</dbReference>
<evidence type="ECO:0000259" key="24">
    <source>
        <dbReference type="PROSITE" id="PS50011"/>
    </source>
</evidence>
<dbReference type="PROSITE" id="PS00107">
    <property type="entry name" value="PROTEIN_KINASE_ATP"/>
    <property type="match status" value="1"/>
</dbReference>
<evidence type="ECO:0000256" key="17">
    <source>
        <dbReference type="ARBA" id="ARBA00023170"/>
    </source>
</evidence>
<evidence type="ECO:0000256" key="23">
    <source>
        <dbReference type="SAM" id="SignalP"/>
    </source>
</evidence>
<evidence type="ECO:0000256" key="9">
    <source>
        <dbReference type="ARBA" id="ARBA00022692"/>
    </source>
</evidence>
<accession>A0A067LDU6</accession>
<evidence type="ECO:0000256" key="7">
    <source>
        <dbReference type="ARBA" id="ARBA00022527"/>
    </source>
</evidence>